<evidence type="ECO:0000256" key="8">
    <source>
        <dbReference type="ARBA" id="ARBA00023136"/>
    </source>
</evidence>
<keyword evidence="6 9" id="KW-0067">ATP-binding</keyword>
<dbReference type="InterPro" id="IPR004667">
    <property type="entry name" value="ADP_ATP_car_bac_type"/>
</dbReference>
<dbReference type="EMBL" id="CDMY01000781">
    <property type="protein sequence ID" value="CEM33327.1"/>
    <property type="molecule type" value="Genomic_DNA"/>
</dbReference>
<comment type="subcellular location">
    <subcellularLocation>
        <location evidence="1 9">Membrane</location>
        <topology evidence="1 9">Multi-pass membrane protein</topology>
    </subcellularLocation>
</comment>
<dbReference type="STRING" id="1169540.A0A0G4GRT6"/>
<dbReference type="PhylomeDB" id="A0A0G4GRT6"/>
<keyword evidence="13" id="KW-1185">Reference proteome</keyword>
<evidence type="ECO:0000256" key="6">
    <source>
        <dbReference type="ARBA" id="ARBA00022840"/>
    </source>
</evidence>
<evidence type="ECO:0000256" key="11">
    <source>
        <dbReference type="SAM" id="SignalP"/>
    </source>
</evidence>
<feature type="compositionally biased region" description="Low complexity" evidence="10">
    <location>
        <begin position="615"/>
        <end position="632"/>
    </location>
</feature>
<evidence type="ECO:0000256" key="2">
    <source>
        <dbReference type="ARBA" id="ARBA00007127"/>
    </source>
</evidence>
<feature type="transmembrane region" description="Helical" evidence="9">
    <location>
        <begin position="485"/>
        <end position="504"/>
    </location>
</feature>
<feature type="transmembrane region" description="Helical" evidence="9">
    <location>
        <begin position="215"/>
        <end position="237"/>
    </location>
</feature>
<feature type="transmembrane region" description="Helical" evidence="9">
    <location>
        <begin position="450"/>
        <end position="473"/>
    </location>
</feature>
<keyword evidence="5 9" id="KW-0547">Nucleotide-binding</keyword>
<feature type="chain" id="PRO_5005190555" description="ADP,ATP carrier protein" evidence="11">
    <location>
        <begin position="28"/>
        <end position="671"/>
    </location>
</feature>
<feature type="transmembrane region" description="Helical" evidence="9">
    <location>
        <begin position="124"/>
        <end position="141"/>
    </location>
</feature>
<evidence type="ECO:0000256" key="7">
    <source>
        <dbReference type="ARBA" id="ARBA00022989"/>
    </source>
</evidence>
<evidence type="ECO:0000256" key="3">
    <source>
        <dbReference type="ARBA" id="ARBA00022448"/>
    </source>
</evidence>
<keyword evidence="8 9" id="KW-0472">Membrane</keyword>
<name>A0A0G4GRT6_VITBC</name>
<feature type="region of interest" description="Disordered" evidence="10">
    <location>
        <begin position="603"/>
        <end position="636"/>
    </location>
</feature>
<protein>
    <recommendedName>
        <fullName evidence="9">ADP,ATP carrier protein</fullName>
    </recommendedName>
</protein>
<dbReference type="PANTHER" id="PTHR31187">
    <property type="match status" value="1"/>
</dbReference>
<evidence type="ECO:0000256" key="4">
    <source>
        <dbReference type="ARBA" id="ARBA00022692"/>
    </source>
</evidence>
<dbReference type="NCBIfam" id="TIGR00769">
    <property type="entry name" value="AAA"/>
    <property type="match status" value="1"/>
</dbReference>
<evidence type="ECO:0000313" key="12">
    <source>
        <dbReference type="EMBL" id="CEM33327.1"/>
    </source>
</evidence>
<dbReference type="OMA" id="RKVIWPI"/>
<sequence length="671" mass="73364">MIIMARQPAAVLLIVLEILGGAWICAAHSVPPLKATRTLPVVRPLAPSADEAFIGSVVGATRRRWEQAASKIRQRPPTSAIPATGPAVPPTLGAVSLDTSAHLEKSHKPLWKRFVPSERTLKKILPLGAMFFLILFNYTILRDTKDVLVVTSTGAEIIPFLKTYVNLPAAIAYTILFSKMSNMFSREQLFYVNVFPFLAFFLSFAFIIYPHRALLHPVGAVSALSAALPAGLAARLAAPLGIIKNWSFAVFYTMAELWGSVVVSLLFWGFANEVTSVNEAKRYYPLFSLMANVALIFSGQYVRYVSRLRANLPLGVDGWTVSLRYLMSAIAVCGTAITGIFYWMQRFVIPNPNLVDATVQKKTKQKTSMGIRESIKYLASSPYIRDLALLVICYGMSINMVEVSWKARLRQAYPDPNAYSSFMGAFSTATGSVTLLMLLVSQVVLNRFGWTTGALIPPAVLLVTGLGFFSLLLFQPQLTPILSKLGGLSPLHLAVMIGALQNILSKGAKYSLFDPCKEMAYIPLDAEQKSKGKAAIDVIGNPLGKSGGAFVQQLLIFAFGSLAASTPYLAMILFGTITIWMQAAQRLGHQFEDKMHLQNEEITDEEEEMDKNDMSPSSSPSAASTVSSVSSAGEAGMARSMAKVDVYMDEDDIDDDVSEQRDMDMPLQRSS</sequence>
<evidence type="ECO:0000313" key="13">
    <source>
        <dbReference type="Proteomes" id="UP000041254"/>
    </source>
</evidence>
<reference evidence="12 13" key="1">
    <citation type="submission" date="2014-11" db="EMBL/GenBank/DDBJ databases">
        <authorList>
            <person name="Zhu J."/>
            <person name="Qi W."/>
            <person name="Song R."/>
        </authorList>
    </citation>
    <scope>NUCLEOTIDE SEQUENCE [LARGE SCALE GENOMIC DNA]</scope>
</reference>
<organism evidence="12 13">
    <name type="scientific">Vitrella brassicaformis (strain CCMP3155)</name>
    <dbReference type="NCBI Taxonomy" id="1169540"/>
    <lineage>
        <taxon>Eukaryota</taxon>
        <taxon>Sar</taxon>
        <taxon>Alveolata</taxon>
        <taxon>Colpodellida</taxon>
        <taxon>Vitrellaceae</taxon>
        <taxon>Vitrella</taxon>
    </lineage>
</organism>
<gene>
    <name evidence="12" type="ORF">Vbra_18493</name>
</gene>
<evidence type="ECO:0000256" key="10">
    <source>
        <dbReference type="SAM" id="MobiDB-lite"/>
    </source>
</evidence>
<feature type="region of interest" description="Disordered" evidence="10">
    <location>
        <begin position="649"/>
        <end position="671"/>
    </location>
</feature>
<comment type="similarity">
    <text evidence="2 9">Belongs to the ADP/ATP translocase tlc family.</text>
</comment>
<feature type="signal peptide" evidence="11">
    <location>
        <begin position="1"/>
        <end position="27"/>
    </location>
</feature>
<accession>A0A0G4GRT6</accession>
<dbReference type="GO" id="GO:0005471">
    <property type="term" value="F:ATP:ADP antiporter activity"/>
    <property type="evidence" value="ECO:0007669"/>
    <property type="project" value="InterPro"/>
</dbReference>
<feature type="transmembrane region" description="Helical" evidence="9">
    <location>
        <begin position="323"/>
        <end position="344"/>
    </location>
</feature>
<feature type="transmembrane region" description="Helical" evidence="9">
    <location>
        <begin position="283"/>
        <end position="302"/>
    </location>
</feature>
<evidence type="ECO:0000256" key="1">
    <source>
        <dbReference type="ARBA" id="ARBA00004141"/>
    </source>
</evidence>
<dbReference type="VEuPathDB" id="CryptoDB:Vbra_18493"/>
<feature type="transmembrane region" description="Helical" evidence="9">
    <location>
        <begin position="189"/>
        <end position="209"/>
    </location>
</feature>
<dbReference type="Pfam" id="PF03219">
    <property type="entry name" value="TLC"/>
    <property type="match status" value="1"/>
</dbReference>
<keyword evidence="11" id="KW-0732">Signal</keyword>
<dbReference type="InParanoid" id="A0A0G4GRT6"/>
<feature type="transmembrane region" description="Helical" evidence="9">
    <location>
        <begin position="422"/>
        <end position="444"/>
    </location>
</feature>
<evidence type="ECO:0000256" key="5">
    <source>
        <dbReference type="ARBA" id="ARBA00022741"/>
    </source>
</evidence>
<dbReference type="GO" id="GO:0005524">
    <property type="term" value="F:ATP binding"/>
    <property type="evidence" value="ECO:0007669"/>
    <property type="project" value="UniProtKB-KW"/>
</dbReference>
<dbReference type="OrthoDB" id="2190844at2759"/>
<dbReference type="PANTHER" id="PTHR31187:SF1">
    <property type="entry name" value="ADP,ATP CARRIER PROTEIN 1"/>
    <property type="match status" value="1"/>
</dbReference>
<keyword evidence="3 9" id="KW-0813">Transport</keyword>
<proteinExistence type="inferred from homology"/>
<dbReference type="GO" id="GO:0016020">
    <property type="term" value="C:membrane"/>
    <property type="evidence" value="ECO:0007669"/>
    <property type="project" value="UniProtKB-SubCell"/>
</dbReference>
<feature type="transmembrane region" description="Helical" evidence="9">
    <location>
        <begin position="383"/>
        <end position="401"/>
    </location>
</feature>
<evidence type="ECO:0000256" key="9">
    <source>
        <dbReference type="RuleBase" id="RU363121"/>
    </source>
</evidence>
<dbReference type="Proteomes" id="UP000041254">
    <property type="component" value="Unassembled WGS sequence"/>
</dbReference>
<dbReference type="AlphaFoldDB" id="A0A0G4GRT6"/>
<feature type="transmembrane region" description="Helical" evidence="9">
    <location>
        <begin position="554"/>
        <end position="580"/>
    </location>
</feature>
<keyword evidence="7 9" id="KW-1133">Transmembrane helix</keyword>
<keyword evidence="4 9" id="KW-0812">Transmembrane</keyword>
<feature type="transmembrane region" description="Helical" evidence="9">
    <location>
        <begin position="249"/>
        <end position="271"/>
    </location>
</feature>